<evidence type="ECO:0000256" key="5">
    <source>
        <dbReference type="ARBA" id="ARBA00023204"/>
    </source>
</evidence>
<dbReference type="Proteomes" id="UP000094336">
    <property type="component" value="Unassembled WGS sequence"/>
</dbReference>
<feature type="non-terminal residue" evidence="8">
    <location>
        <position position="231"/>
    </location>
</feature>
<evidence type="ECO:0000256" key="3">
    <source>
        <dbReference type="ARBA" id="ARBA00022763"/>
    </source>
</evidence>
<dbReference type="Pfam" id="PF03834">
    <property type="entry name" value="Rad10"/>
    <property type="match status" value="1"/>
</dbReference>
<dbReference type="GO" id="GO:0003697">
    <property type="term" value="F:single-stranded DNA binding"/>
    <property type="evidence" value="ECO:0007669"/>
    <property type="project" value="TreeGrafter"/>
</dbReference>
<comment type="similarity">
    <text evidence="2">Belongs to the ERCC1/RAD10/SWI10 family.</text>
</comment>
<accession>A0A1E3QM92</accession>
<proteinExistence type="inferred from homology"/>
<feature type="non-terminal residue" evidence="8">
    <location>
        <position position="1"/>
    </location>
</feature>
<reference evidence="9" key="1">
    <citation type="submission" date="2016-05" db="EMBL/GenBank/DDBJ databases">
        <title>Comparative genomics of biotechnologically important yeasts.</title>
        <authorList>
            <consortium name="DOE Joint Genome Institute"/>
            <person name="Riley R."/>
            <person name="Haridas S."/>
            <person name="Wolfe K.H."/>
            <person name="Lopes M.R."/>
            <person name="Hittinger C.T."/>
            <person name="Goker M."/>
            <person name="Salamov A."/>
            <person name="Wisecaver J."/>
            <person name="Long T.M."/>
            <person name="Aerts A.L."/>
            <person name="Barry K."/>
            <person name="Choi C."/>
            <person name="Clum A."/>
            <person name="Coughlan A.Y."/>
            <person name="Deshpande S."/>
            <person name="Douglass A.P."/>
            <person name="Hanson S.J."/>
            <person name="Klenk H.-P."/>
            <person name="Labutti K."/>
            <person name="Lapidus A."/>
            <person name="Lindquist E."/>
            <person name="Lipzen A."/>
            <person name="Meier-Kolthoff J.P."/>
            <person name="Ohm R.A."/>
            <person name="Otillar R.P."/>
            <person name="Pangilinan J."/>
            <person name="Peng Y."/>
            <person name="Rokas A."/>
            <person name="Rosa C.A."/>
            <person name="Scheuner C."/>
            <person name="Sibirny A.A."/>
            <person name="Slot J.C."/>
            <person name="Stielow J.B."/>
            <person name="Sun H."/>
            <person name="Kurtzman C.P."/>
            <person name="Blackwell M."/>
            <person name="Grigoriev I.V."/>
            <person name="Jeffries T.W."/>
        </authorList>
    </citation>
    <scope>NUCLEOTIDE SEQUENCE [LARGE SCALE GENOMIC DNA]</scope>
    <source>
        <strain evidence="9">NRRL Y-12698</strain>
    </source>
</reference>
<dbReference type="GO" id="GO:0003684">
    <property type="term" value="F:damaged DNA binding"/>
    <property type="evidence" value="ECO:0007669"/>
    <property type="project" value="InterPro"/>
</dbReference>
<feature type="domain" description="ERCC1-like central" evidence="7">
    <location>
        <begin position="10"/>
        <end position="131"/>
    </location>
</feature>
<dbReference type="NCBIfam" id="TIGR00597">
    <property type="entry name" value="rad10"/>
    <property type="match status" value="1"/>
</dbReference>
<keyword evidence="4" id="KW-0238">DNA-binding</keyword>
<dbReference type="GO" id="GO:0006302">
    <property type="term" value="P:double-strand break repair"/>
    <property type="evidence" value="ECO:0007669"/>
    <property type="project" value="UniProtKB-ARBA"/>
</dbReference>
<evidence type="ECO:0000256" key="1">
    <source>
        <dbReference type="ARBA" id="ARBA00004123"/>
    </source>
</evidence>
<dbReference type="InterPro" id="IPR047260">
    <property type="entry name" value="ERCC1-like_central_dom"/>
</dbReference>
<dbReference type="EMBL" id="KV454437">
    <property type="protein sequence ID" value="ODQ78107.1"/>
    <property type="molecule type" value="Genomic_DNA"/>
</dbReference>
<keyword evidence="6" id="KW-0539">Nucleus</keyword>
<dbReference type="STRING" id="984486.A0A1E3QM92"/>
<dbReference type="Gene3D" id="1.10.150.20">
    <property type="entry name" value="5' to 3' exonuclease, C-terminal subdomain"/>
    <property type="match status" value="1"/>
</dbReference>
<dbReference type="AlphaFoldDB" id="A0A1E3QM92"/>
<dbReference type="GO" id="GO:0006312">
    <property type="term" value="P:mitotic recombination"/>
    <property type="evidence" value="ECO:0007669"/>
    <property type="project" value="TreeGrafter"/>
</dbReference>
<dbReference type="InterPro" id="IPR010994">
    <property type="entry name" value="RuvA_2-like"/>
</dbReference>
<dbReference type="PANTHER" id="PTHR12749:SF0">
    <property type="entry name" value="DNA EXCISION REPAIR PROTEIN ERCC-1"/>
    <property type="match status" value="1"/>
</dbReference>
<dbReference type="SUPFAM" id="SSF47781">
    <property type="entry name" value="RuvA domain 2-like"/>
    <property type="match status" value="1"/>
</dbReference>
<dbReference type="InterPro" id="IPR011335">
    <property type="entry name" value="Restrct_endonuc-II-like"/>
</dbReference>
<evidence type="ECO:0000313" key="9">
    <source>
        <dbReference type="Proteomes" id="UP000094336"/>
    </source>
</evidence>
<dbReference type="SUPFAM" id="SSF52980">
    <property type="entry name" value="Restriction endonuclease-like"/>
    <property type="match status" value="1"/>
</dbReference>
<dbReference type="RefSeq" id="XP_018983435.1">
    <property type="nucleotide sequence ID" value="XM_019131238.1"/>
</dbReference>
<evidence type="ECO:0000313" key="8">
    <source>
        <dbReference type="EMBL" id="ODQ78107.1"/>
    </source>
</evidence>
<evidence type="ECO:0000256" key="2">
    <source>
        <dbReference type="ARBA" id="ARBA00008283"/>
    </source>
</evidence>
<dbReference type="GeneID" id="30149091"/>
<dbReference type="GO" id="GO:0070914">
    <property type="term" value="P:UV-damage excision repair"/>
    <property type="evidence" value="ECO:0007669"/>
    <property type="project" value="TreeGrafter"/>
</dbReference>
<gene>
    <name evidence="8" type="ORF">BABINDRAFT_20183</name>
</gene>
<dbReference type="OrthoDB" id="10262814at2759"/>
<dbReference type="GO" id="GO:0000110">
    <property type="term" value="C:nucleotide-excision repair factor 1 complex"/>
    <property type="evidence" value="ECO:0007669"/>
    <property type="project" value="TreeGrafter"/>
</dbReference>
<keyword evidence="5" id="KW-0234">DNA repair</keyword>
<keyword evidence="9" id="KW-1185">Reference proteome</keyword>
<dbReference type="PANTHER" id="PTHR12749">
    <property type="entry name" value="EXCISION REPAIR CROSS-COMPLEMENTING 1 ERCC1"/>
    <property type="match status" value="1"/>
</dbReference>
<keyword evidence="3" id="KW-0227">DNA damage</keyword>
<dbReference type="Gene3D" id="3.40.50.10130">
    <property type="match status" value="1"/>
</dbReference>
<protein>
    <recommendedName>
        <fullName evidence="7">ERCC1-like central domain-containing protein</fullName>
    </recommendedName>
</protein>
<name>A0A1E3QM92_9ASCO</name>
<dbReference type="InterPro" id="IPR004579">
    <property type="entry name" value="ERCC1/RAD10/SWI10"/>
</dbReference>
<comment type="subcellular location">
    <subcellularLocation>
        <location evidence="1">Nucleus</location>
    </subcellularLocation>
</comment>
<organism evidence="8 9">
    <name type="scientific">Babjeviella inositovora NRRL Y-12698</name>
    <dbReference type="NCBI Taxonomy" id="984486"/>
    <lineage>
        <taxon>Eukaryota</taxon>
        <taxon>Fungi</taxon>
        <taxon>Dikarya</taxon>
        <taxon>Ascomycota</taxon>
        <taxon>Saccharomycotina</taxon>
        <taxon>Pichiomycetes</taxon>
        <taxon>Serinales incertae sedis</taxon>
        <taxon>Babjeviella</taxon>
    </lineage>
</organism>
<evidence type="ECO:0000256" key="4">
    <source>
        <dbReference type="ARBA" id="ARBA00023125"/>
    </source>
</evidence>
<dbReference type="CDD" id="cd22325">
    <property type="entry name" value="ERCC1_C-like"/>
    <property type="match status" value="1"/>
</dbReference>
<evidence type="ECO:0000256" key="6">
    <source>
        <dbReference type="ARBA" id="ARBA00023242"/>
    </source>
</evidence>
<dbReference type="FunFam" id="3.40.50.10130:FF:000001">
    <property type="entry name" value="DNA excision repair protein ERCC-1"/>
    <property type="match status" value="1"/>
</dbReference>
<dbReference type="GO" id="GO:0070522">
    <property type="term" value="C:ERCC4-ERCC1 complex"/>
    <property type="evidence" value="ECO:0007669"/>
    <property type="project" value="TreeGrafter"/>
</dbReference>
<evidence type="ECO:0000259" key="7">
    <source>
        <dbReference type="Pfam" id="PF03834"/>
    </source>
</evidence>
<sequence>RGTASASLTNIKVNKAQQGNPLLKAFKGVSWEYASPLVPDYLVNSTISVFFLSLKYHRLHPEYIYLRIQKTDGLANQASFDNGSCNILMVIVDIENHVEVLQELNLYCIMNNLSLMLGWNFEECAKYIVACKQGLDNRATNVKAIKGIDNDSPSLEFKTRFENVVTRVSRVNKTDALNLLREFGSFRALALESMLGQKLEGMNGFGEKKIENLVKMFEEPFVYNRLEERAE</sequence>